<feature type="region of interest" description="Disordered" evidence="14">
    <location>
        <begin position="1"/>
        <end position="20"/>
    </location>
</feature>
<dbReference type="OrthoDB" id="9807950at2"/>
<evidence type="ECO:0000256" key="9">
    <source>
        <dbReference type="ARBA" id="ARBA00022989"/>
    </source>
</evidence>
<dbReference type="InterPro" id="IPR006135">
    <property type="entry name" value="T3SS_substrate_exporter"/>
</dbReference>
<keyword evidence="15" id="KW-0966">Cell projection</keyword>
<dbReference type="Pfam" id="PF01312">
    <property type="entry name" value="Bac_export_2"/>
    <property type="match status" value="1"/>
</dbReference>
<dbReference type="AlphaFoldDB" id="A0A4R1KBA8"/>
<dbReference type="Gene3D" id="6.10.250.2080">
    <property type="match status" value="1"/>
</dbReference>
<comment type="function">
    <text evidence="12 13">Required for formation of the rod structure in the basal body of the flagellar apparatus. Together with FliI and FliH, may constitute the export apparatus of flagellin.</text>
</comment>
<keyword evidence="4 13" id="KW-0813">Transport</keyword>
<evidence type="ECO:0000256" key="4">
    <source>
        <dbReference type="ARBA" id="ARBA00022448"/>
    </source>
</evidence>
<feature type="transmembrane region" description="Helical" evidence="13">
    <location>
        <begin position="95"/>
        <end position="113"/>
    </location>
</feature>
<comment type="similarity">
    <text evidence="2 13">Belongs to the type III secretion exporter family.</text>
</comment>
<proteinExistence type="inferred from homology"/>
<dbReference type="PRINTS" id="PR00950">
    <property type="entry name" value="TYPE3IMSPROT"/>
</dbReference>
<keyword evidence="6 13" id="KW-0812">Transmembrane</keyword>
<evidence type="ECO:0000256" key="14">
    <source>
        <dbReference type="SAM" id="MobiDB-lite"/>
    </source>
</evidence>
<evidence type="ECO:0000313" key="16">
    <source>
        <dbReference type="Proteomes" id="UP000294614"/>
    </source>
</evidence>
<organism evidence="15 16">
    <name type="scientific">Seleniivibrio woodruffii</name>
    <dbReference type="NCBI Taxonomy" id="1078050"/>
    <lineage>
        <taxon>Bacteria</taxon>
        <taxon>Pseudomonadati</taxon>
        <taxon>Deferribacterota</taxon>
        <taxon>Deferribacteres</taxon>
        <taxon>Deferribacterales</taxon>
        <taxon>Geovibrionaceae</taxon>
        <taxon>Seleniivibrio</taxon>
    </lineage>
</organism>
<evidence type="ECO:0000256" key="11">
    <source>
        <dbReference type="ARBA" id="ARBA00023225"/>
    </source>
</evidence>
<dbReference type="RefSeq" id="WP_132871249.1">
    <property type="nucleotide sequence ID" value="NZ_JBLJBI010000114.1"/>
</dbReference>
<dbReference type="Proteomes" id="UP000294614">
    <property type="component" value="Unassembled WGS sequence"/>
</dbReference>
<comment type="caution">
    <text evidence="15">The sequence shown here is derived from an EMBL/GenBank/DDBJ whole genome shotgun (WGS) entry which is preliminary data.</text>
</comment>
<reference evidence="15 16" key="1">
    <citation type="submission" date="2019-03" db="EMBL/GenBank/DDBJ databases">
        <title>Genomic Encyclopedia of Type Strains, Phase IV (KMG-IV): sequencing the most valuable type-strain genomes for metagenomic binning, comparative biology and taxonomic classification.</title>
        <authorList>
            <person name="Goeker M."/>
        </authorList>
    </citation>
    <scope>NUCLEOTIDE SEQUENCE [LARGE SCALE GENOMIC DNA]</scope>
    <source>
        <strain evidence="15 16">DSM 24984</strain>
    </source>
</reference>
<keyword evidence="16" id="KW-1185">Reference proteome</keyword>
<evidence type="ECO:0000256" key="2">
    <source>
        <dbReference type="ARBA" id="ARBA00010690"/>
    </source>
</evidence>
<keyword evidence="9 13" id="KW-1133">Transmembrane helix</keyword>
<evidence type="ECO:0000256" key="13">
    <source>
        <dbReference type="RuleBase" id="RU364091"/>
    </source>
</evidence>
<feature type="transmembrane region" description="Helical" evidence="13">
    <location>
        <begin position="30"/>
        <end position="50"/>
    </location>
</feature>
<dbReference type="PANTHER" id="PTHR30531:SF12">
    <property type="entry name" value="FLAGELLAR BIOSYNTHETIC PROTEIN FLHB"/>
    <property type="match status" value="1"/>
</dbReference>
<dbReference type="PANTHER" id="PTHR30531">
    <property type="entry name" value="FLAGELLAR BIOSYNTHETIC PROTEIN FLHB"/>
    <property type="match status" value="1"/>
</dbReference>
<name>A0A4R1KBA8_9BACT</name>
<feature type="transmembrane region" description="Helical" evidence="13">
    <location>
        <begin position="142"/>
        <end position="160"/>
    </location>
</feature>
<evidence type="ECO:0000256" key="5">
    <source>
        <dbReference type="ARBA" id="ARBA00022475"/>
    </source>
</evidence>
<gene>
    <name evidence="13" type="primary">flhB</name>
    <name evidence="15" type="ORF">C8D98_0230</name>
</gene>
<evidence type="ECO:0000256" key="6">
    <source>
        <dbReference type="ARBA" id="ARBA00022692"/>
    </source>
</evidence>
<evidence type="ECO:0000313" key="15">
    <source>
        <dbReference type="EMBL" id="TCK61724.1"/>
    </source>
</evidence>
<dbReference type="InterPro" id="IPR006136">
    <property type="entry name" value="FlhB"/>
</dbReference>
<keyword evidence="15" id="KW-0282">Flagellum</keyword>
<evidence type="ECO:0000256" key="1">
    <source>
        <dbReference type="ARBA" id="ARBA00004651"/>
    </source>
</evidence>
<dbReference type="EMBL" id="SMGG01000003">
    <property type="protein sequence ID" value="TCK61724.1"/>
    <property type="molecule type" value="Genomic_DNA"/>
</dbReference>
<dbReference type="SUPFAM" id="SSF160544">
    <property type="entry name" value="EscU C-terminal domain-like"/>
    <property type="match status" value="1"/>
</dbReference>
<evidence type="ECO:0000256" key="3">
    <source>
        <dbReference type="ARBA" id="ARBA00021622"/>
    </source>
</evidence>
<dbReference type="InterPro" id="IPR029025">
    <property type="entry name" value="T3SS_substrate_exporter_C"/>
</dbReference>
<feature type="transmembrane region" description="Helical" evidence="13">
    <location>
        <begin position="189"/>
        <end position="208"/>
    </location>
</feature>
<sequence>MADENKTEDPTGKRLSDAAAEGNIPKSRELATAIILLGGAIFMHFYGPYFMKGMGRLMREMLTVRDHNITVDNLMAILVFTVKEVGIIVAPLMALLLIISIAANVMQVGFVFTPKALELKWDRINPFTGFGRFFSKKSLVELFKSIFKIFIIGWFAYYIVKGKMETIVTLADADIMDIIEFFGELMYELLWKIGLMTLIMALLDYMYVRYQHKQDLKMTKQEVKDEHKQMEGDPQIKQRIRKAQRDLARQRMMEDVPKADVVVTNPTHYAVALRYNIGQDRAPICLAKGQRLMALRIREVAKENGILIHEDPPVARSLFKTVDIGEEIPENLFKAVAEILALVDKFKNRL</sequence>
<keyword evidence="5 13" id="KW-1003">Cell membrane</keyword>
<dbReference type="GO" id="GO:0044780">
    <property type="term" value="P:bacterial-type flagellum assembly"/>
    <property type="evidence" value="ECO:0007669"/>
    <property type="project" value="InterPro"/>
</dbReference>
<keyword evidence="15" id="KW-0969">Cilium</keyword>
<keyword evidence="8 13" id="KW-0653">Protein transport</keyword>
<dbReference type="GO" id="GO:0005886">
    <property type="term" value="C:plasma membrane"/>
    <property type="evidence" value="ECO:0007669"/>
    <property type="project" value="UniProtKB-SubCell"/>
</dbReference>
<dbReference type="Gene3D" id="3.40.1690.10">
    <property type="entry name" value="secretion proteins EscU"/>
    <property type="match status" value="1"/>
</dbReference>
<evidence type="ECO:0000256" key="7">
    <source>
        <dbReference type="ARBA" id="ARBA00022795"/>
    </source>
</evidence>
<comment type="subcellular location">
    <subcellularLocation>
        <location evidence="1">Cell membrane</location>
        <topology evidence="1">Multi-pass membrane protein</topology>
    </subcellularLocation>
</comment>
<evidence type="ECO:0000256" key="12">
    <source>
        <dbReference type="ARBA" id="ARBA00025078"/>
    </source>
</evidence>
<accession>A0A4R1KBA8</accession>
<dbReference type="NCBIfam" id="TIGR00328">
    <property type="entry name" value="flhB"/>
    <property type="match status" value="1"/>
</dbReference>
<evidence type="ECO:0000256" key="10">
    <source>
        <dbReference type="ARBA" id="ARBA00023136"/>
    </source>
</evidence>
<feature type="compositionally biased region" description="Basic and acidic residues" evidence="14">
    <location>
        <begin position="1"/>
        <end position="16"/>
    </location>
</feature>
<keyword evidence="7 13" id="KW-1005">Bacterial flagellum biogenesis</keyword>
<keyword evidence="10 13" id="KW-0472">Membrane</keyword>
<dbReference type="GO" id="GO:0009306">
    <property type="term" value="P:protein secretion"/>
    <property type="evidence" value="ECO:0007669"/>
    <property type="project" value="InterPro"/>
</dbReference>
<evidence type="ECO:0000256" key="8">
    <source>
        <dbReference type="ARBA" id="ARBA00022927"/>
    </source>
</evidence>
<protein>
    <recommendedName>
        <fullName evidence="3 13">Flagellar biosynthetic protein FlhB</fullName>
    </recommendedName>
</protein>
<keyword evidence="11 13" id="KW-1006">Bacterial flagellum protein export</keyword>